<feature type="transmembrane region" description="Helical" evidence="1">
    <location>
        <begin position="32"/>
        <end position="52"/>
    </location>
</feature>
<comment type="caution">
    <text evidence="2">The sequence shown here is derived from an EMBL/GenBank/DDBJ whole genome shotgun (WGS) entry which is preliminary data.</text>
</comment>
<accession>A0A5D4U558</accession>
<dbReference type="RefSeq" id="WP_148991072.1">
    <property type="nucleotide sequence ID" value="NZ_VTEW01000004.1"/>
</dbReference>
<keyword evidence="1" id="KW-0812">Transmembrane</keyword>
<protein>
    <submittedName>
        <fullName evidence="2">Uncharacterized protein</fullName>
    </submittedName>
</protein>
<evidence type="ECO:0000256" key="1">
    <source>
        <dbReference type="SAM" id="Phobius"/>
    </source>
</evidence>
<evidence type="ECO:0000313" key="3">
    <source>
        <dbReference type="Proteomes" id="UP000325054"/>
    </source>
</evidence>
<reference evidence="2 3" key="1">
    <citation type="submission" date="2019-08" db="EMBL/GenBank/DDBJ databases">
        <title>Bacillus genomes from the desert of Cuatro Cienegas, Coahuila.</title>
        <authorList>
            <person name="Olmedo-Alvarez G."/>
        </authorList>
    </citation>
    <scope>NUCLEOTIDE SEQUENCE [LARGE SCALE GENOMIC DNA]</scope>
    <source>
        <strain evidence="2 3">CH451a_14T</strain>
    </source>
</reference>
<name>A0A5D4U558_9BACI</name>
<evidence type="ECO:0000313" key="2">
    <source>
        <dbReference type="EMBL" id="TYS82331.1"/>
    </source>
</evidence>
<dbReference type="AlphaFoldDB" id="A0A5D4U558"/>
<organism evidence="2 3">
    <name type="scientific">Rossellomorea aquimaris</name>
    <dbReference type="NCBI Taxonomy" id="189382"/>
    <lineage>
        <taxon>Bacteria</taxon>
        <taxon>Bacillati</taxon>
        <taxon>Bacillota</taxon>
        <taxon>Bacilli</taxon>
        <taxon>Bacillales</taxon>
        <taxon>Bacillaceae</taxon>
        <taxon>Rossellomorea</taxon>
    </lineage>
</organism>
<dbReference type="Proteomes" id="UP000325054">
    <property type="component" value="Unassembled WGS sequence"/>
</dbReference>
<dbReference type="EMBL" id="VTEW01000004">
    <property type="protein sequence ID" value="TYS82331.1"/>
    <property type="molecule type" value="Genomic_DNA"/>
</dbReference>
<gene>
    <name evidence="2" type="ORF">FZC80_05355</name>
</gene>
<sequence>MYNLISASFGKIYKKQYTFSFEQEDRKAERSMGLLVDLSGIFIGVILFFAAYRMYKKGRD</sequence>
<keyword evidence="1" id="KW-0472">Membrane</keyword>
<proteinExistence type="predicted"/>
<keyword evidence="1" id="KW-1133">Transmembrane helix</keyword>